<dbReference type="InterPro" id="IPR003329">
    <property type="entry name" value="Cytidylyl_trans"/>
</dbReference>
<evidence type="ECO:0000313" key="2">
    <source>
        <dbReference type="Proteomes" id="UP000505020"/>
    </source>
</evidence>
<reference evidence="1 2" key="1">
    <citation type="submission" date="2020-05" db="EMBL/GenBank/DDBJ databases">
        <title>Halorubrum RHB-C sp.nov., an extremely halophilic archaeon isolated from solar salt farm.</title>
        <authorList>
            <person name="Ho H."/>
            <person name="Danganan R.E."/>
            <person name="Dedeles G.R."/>
            <person name="Kim S.-G."/>
        </authorList>
    </citation>
    <scope>NUCLEOTIDE SEQUENCE [LARGE SCALE GENOMIC DNA]</scope>
    <source>
        <strain evidence="1 2">RHB-C</strain>
    </source>
</reference>
<gene>
    <name evidence="1" type="ORF">HPS36_03935</name>
</gene>
<dbReference type="RefSeq" id="WP_173228588.1">
    <property type="nucleotide sequence ID" value="NZ_CP053941.1"/>
</dbReference>
<dbReference type="Pfam" id="PF02348">
    <property type="entry name" value="CTP_transf_3"/>
    <property type="match status" value="1"/>
</dbReference>
<name>A0A7D4CRP5_9EURY</name>
<organism evidence="1 2">
    <name type="scientific">Halorubrum salinarum</name>
    <dbReference type="NCBI Taxonomy" id="2739057"/>
    <lineage>
        <taxon>Archaea</taxon>
        <taxon>Methanobacteriati</taxon>
        <taxon>Methanobacteriota</taxon>
        <taxon>Stenosarchaea group</taxon>
        <taxon>Halobacteria</taxon>
        <taxon>Halobacteriales</taxon>
        <taxon>Haloferacaceae</taxon>
        <taxon>Halorubrum</taxon>
    </lineage>
</organism>
<dbReference type="KEGG" id="hsai:HPS36_03935"/>
<dbReference type="PANTHER" id="PTHR21485">
    <property type="entry name" value="HAD SUPERFAMILY MEMBERS CMAS AND KDSC"/>
    <property type="match status" value="1"/>
</dbReference>
<dbReference type="InterPro" id="IPR029044">
    <property type="entry name" value="Nucleotide-diphossugar_trans"/>
</dbReference>
<dbReference type="CDD" id="cd02513">
    <property type="entry name" value="CMP-NeuAc_Synthase"/>
    <property type="match status" value="1"/>
</dbReference>
<dbReference type="PANTHER" id="PTHR21485:SF3">
    <property type="entry name" value="N-ACYLNEURAMINATE CYTIDYLYLTRANSFERASE"/>
    <property type="match status" value="1"/>
</dbReference>
<dbReference type="Gene3D" id="3.90.550.10">
    <property type="entry name" value="Spore Coat Polysaccharide Biosynthesis Protein SpsA, Chain A"/>
    <property type="match status" value="1"/>
</dbReference>
<sequence>MTDTGVLGLIPARGGSKGLPRKNIRELDGLPLIAHSIQAGLDATAIDSVVVSTDDDEIAQVAETHGGRVPFMRPPELATDEAPTAPVISHALETLHSEGEEYDTFVLLQPTSPLRTSTHIEEAYSIYKGSGVESVVSAYPTYETRWKPSPEGAQKLNYTDASKRRQDREPEYVVNGAVYVVDVEQFLQTGETITGMTEIYEMTERESIDIDTPFELWLAKQILTEWETDD</sequence>
<evidence type="ECO:0000313" key="1">
    <source>
        <dbReference type="EMBL" id="QKG92039.1"/>
    </source>
</evidence>
<dbReference type="InterPro" id="IPR050793">
    <property type="entry name" value="CMP-NeuNAc_synthase"/>
</dbReference>
<keyword evidence="2" id="KW-1185">Reference proteome</keyword>
<keyword evidence="1" id="KW-0808">Transferase</keyword>
<keyword evidence="1" id="KW-0548">Nucleotidyltransferase</keyword>
<dbReference type="Proteomes" id="UP000505020">
    <property type="component" value="Chromosome"/>
</dbReference>
<dbReference type="GO" id="GO:0008781">
    <property type="term" value="F:N-acylneuraminate cytidylyltransferase activity"/>
    <property type="evidence" value="ECO:0007669"/>
    <property type="project" value="TreeGrafter"/>
</dbReference>
<dbReference type="AlphaFoldDB" id="A0A7D4CRP5"/>
<dbReference type="SUPFAM" id="SSF53448">
    <property type="entry name" value="Nucleotide-diphospho-sugar transferases"/>
    <property type="match status" value="1"/>
</dbReference>
<dbReference type="EMBL" id="CP053941">
    <property type="protein sequence ID" value="QKG92039.1"/>
    <property type="molecule type" value="Genomic_DNA"/>
</dbReference>
<proteinExistence type="predicted"/>
<protein>
    <submittedName>
        <fullName evidence="1">Acylneuraminate cytidylyltransferase family protein</fullName>
    </submittedName>
</protein>
<dbReference type="GeneID" id="55594123"/>
<accession>A0A7D4CRP5</accession>